<dbReference type="Pfam" id="PF12802">
    <property type="entry name" value="MarR_2"/>
    <property type="match status" value="1"/>
</dbReference>
<gene>
    <name evidence="2" type="ORF">AVDCRST_MAG05-1663</name>
</gene>
<dbReference type="GO" id="GO:0006950">
    <property type="term" value="P:response to stress"/>
    <property type="evidence" value="ECO:0007669"/>
    <property type="project" value="TreeGrafter"/>
</dbReference>
<dbReference type="InterPro" id="IPR000835">
    <property type="entry name" value="HTH_MarR-typ"/>
</dbReference>
<dbReference type="PANTHER" id="PTHR33164">
    <property type="entry name" value="TRANSCRIPTIONAL REGULATOR, MARR FAMILY"/>
    <property type="match status" value="1"/>
</dbReference>
<dbReference type="SUPFAM" id="SSF46785">
    <property type="entry name" value="Winged helix' DNA-binding domain"/>
    <property type="match status" value="1"/>
</dbReference>
<dbReference type="SMART" id="SM00347">
    <property type="entry name" value="HTH_MARR"/>
    <property type="match status" value="1"/>
</dbReference>
<protein>
    <submittedName>
        <fullName evidence="2">Transcriptional regulator, MarR family</fullName>
    </submittedName>
</protein>
<dbReference type="PROSITE" id="PS50995">
    <property type="entry name" value="HTH_MARR_2"/>
    <property type="match status" value="1"/>
</dbReference>
<dbReference type="InterPro" id="IPR036390">
    <property type="entry name" value="WH_DNA-bd_sf"/>
</dbReference>
<feature type="domain" description="HTH marR-type" evidence="1">
    <location>
        <begin position="31"/>
        <end position="167"/>
    </location>
</feature>
<dbReference type="Gene3D" id="1.10.10.10">
    <property type="entry name" value="Winged helix-like DNA-binding domain superfamily/Winged helix DNA-binding domain"/>
    <property type="match status" value="1"/>
</dbReference>
<accession>A0A6J4S6Q6</accession>
<dbReference type="EMBL" id="CADCVM010000183">
    <property type="protein sequence ID" value="CAA9487622.1"/>
    <property type="molecule type" value="Genomic_DNA"/>
</dbReference>
<dbReference type="AlphaFoldDB" id="A0A6J4S6Q6"/>
<dbReference type="GO" id="GO:0003700">
    <property type="term" value="F:DNA-binding transcription factor activity"/>
    <property type="evidence" value="ECO:0007669"/>
    <property type="project" value="InterPro"/>
</dbReference>
<dbReference type="PANTHER" id="PTHR33164:SF104">
    <property type="entry name" value="TRANSCRIPTIONAL REGULATORY PROTEIN"/>
    <property type="match status" value="1"/>
</dbReference>
<reference evidence="2" key="1">
    <citation type="submission" date="2020-02" db="EMBL/GenBank/DDBJ databases">
        <authorList>
            <person name="Meier V. D."/>
        </authorList>
    </citation>
    <scope>NUCLEOTIDE SEQUENCE</scope>
    <source>
        <strain evidence="2">AVDCRST_MAG05</strain>
    </source>
</reference>
<proteinExistence type="predicted"/>
<organism evidence="2">
    <name type="scientific">uncultured Rubrobacteraceae bacterium</name>
    <dbReference type="NCBI Taxonomy" id="349277"/>
    <lineage>
        <taxon>Bacteria</taxon>
        <taxon>Bacillati</taxon>
        <taxon>Actinomycetota</taxon>
        <taxon>Rubrobacteria</taxon>
        <taxon>Rubrobacterales</taxon>
        <taxon>Rubrobacteraceae</taxon>
        <taxon>environmental samples</taxon>
    </lineage>
</organism>
<evidence type="ECO:0000313" key="2">
    <source>
        <dbReference type="EMBL" id="CAA9487622.1"/>
    </source>
</evidence>
<evidence type="ECO:0000259" key="1">
    <source>
        <dbReference type="PROSITE" id="PS50995"/>
    </source>
</evidence>
<dbReference type="PRINTS" id="PR00598">
    <property type="entry name" value="HTHMARR"/>
</dbReference>
<dbReference type="InterPro" id="IPR036388">
    <property type="entry name" value="WH-like_DNA-bd_sf"/>
</dbReference>
<dbReference type="InterPro" id="IPR039422">
    <property type="entry name" value="MarR/SlyA-like"/>
</dbReference>
<name>A0A6J4S6Q6_9ACTN</name>
<sequence length="172" mass="18704">MFVVRATIFVYDEPVEKRVYADVGGSLDQGGAAAWRALITSNALVLEKIERALAEAGLPPLGWYDVLVELSGAPRGRLRMHELARAVVLSRSGLTRLVDRLEGAGLLGREPDPADRRGSYAAITADGRSMLRRMWPVYAAGIAEHFARHLTDEEARVVASVLGRVADAARAR</sequence>